<dbReference type="RefSeq" id="WP_124844940.1">
    <property type="nucleotide sequence ID" value="NZ_RQZG01000010.1"/>
</dbReference>
<accession>A0A3P1T5B9</accession>
<evidence type="ECO:0000256" key="1">
    <source>
        <dbReference type="SAM" id="MobiDB-lite"/>
    </source>
</evidence>
<dbReference type="EMBL" id="RQZG01000010">
    <property type="protein sequence ID" value="RRD04550.1"/>
    <property type="molecule type" value="Genomic_DNA"/>
</dbReference>
<evidence type="ECO:0000313" key="2">
    <source>
        <dbReference type="EMBL" id="RRD04550.1"/>
    </source>
</evidence>
<name>A0A3P1T5B9_9ACTN</name>
<gene>
    <name evidence="2" type="ORF">EII34_09590</name>
</gene>
<organism evidence="2 3">
    <name type="scientific">Arachnia propionica</name>
    <dbReference type="NCBI Taxonomy" id="1750"/>
    <lineage>
        <taxon>Bacteria</taxon>
        <taxon>Bacillati</taxon>
        <taxon>Actinomycetota</taxon>
        <taxon>Actinomycetes</taxon>
        <taxon>Propionibacteriales</taxon>
        <taxon>Propionibacteriaceae</taxon>
        <taxon>Arachnia</taxon>
    </lineage>
</organism>
<dbReference type="AlphaFoldDB" id="A0A3P1T5B9"/>
<evidence type="ECO:0000313" key="3">
    <source>
        <dbReference type="Proteomes" id="UP000280819"/>
    </source>
</evidence>
<comment type="caution">
    <text evidence="2">The sequence shown here is derived from an EMBL/GenBank/DDBJ whole genome shotgun (WGS) entry which is preliminary data.</text>
</comment>
<feature type="region of interest" description="Disordered" evidence="1">
    <location>
        <begin position="1"/>
        <end position="23"/>
    </location>
</feature>
<reference evidence="2 3" key="1">
    <citation type="submission" date="2018-11" db="EMBL/GenBank/DDBJ databases">
        <title>Genomes From Bacteria Associated with the Canine Oral Cavity: a Test Case for Automated Genome-Based Taxonomic Assignment.</title>
        <authorList>
            <person name="Coil D.A."/>
            <person name="Jospin G."/>
            <person name="Darling A.E."/>
            <person name="Wallis C."/>
            <person name="Davis I.J."/>
            <person name="Harris S."/>
            <person name="Eisen J.A."/>
            <person name="Holcombe L.J."/>
            <person name="O'Flynn C."/>
        </authorList>
    </citation>
    <scope>NUCLEOTIDE SEQUENCE [LARGE SCALE GENOMIC DNA]</scope>
    <source>
        <strain evidence="2 3">OH887_COT-365</strain>
    </source>
</reference>
<proteinExistence type="predicted"/>
<sequence>MEINPGYAGGQQDRAAHTAAAHPDETIRSAARDRVAQWQQVIDGMADGTLTIGSRTPVAGVPVWVTQRVLRGGFSTGRAVAAVPPQHDEKLRAERLGIPAERRAIFESWLTADGLAELEEMLTTRGYGIHWPQHAMLPAVAVLLRRGDHEAARRLLDEVEPFVDSLRFAPPPAAPVSLPDGHVFRATTAEVRDALRAMRPRRQVAAEHEALTVWAPLTDEVVALWARIIDDPAPTASDLDAAGGLIDSYETALRHHTRCRRYRRDGETLPVLLQALRHLVAGTLTDGVRDRVRHRLARVDAKRGLPGSTTNTTLRQRQAATTARPLHQEVAVVLAARLDRLRGDIGITDLADALAPIRADEATDRVPAGTKVPPGAVRVIRQGAVAEIGSLVELGVLPSAETLAQLVPQLTAAQVSAHVGDGDVGALLAATYRAFRRTRSLLLLNLESQTRFEEFPWVAALLEGTAGVADDPVVVARRLATLAVEHFPGTLLPNPLVRELGVLLRLGGVELPLTEELAVDIFMGRFTPKFQRAAKVAADLLQGTLYERYHGLDLARVEALPEPVGREVPAFDELCRRDAVPRRSLADNGRIIERQQILTAGNLAVLVSLGVEPRDGWGELALRAARHAFRLLRLAQRQEYPQTTVKNAAIAWRQALFFQAMSGDDAVVDAIMADPLARRWPPSEVVAGLAACRRGETVVPLTGWDVGGVRFHRR</sequence>
<protein>
    <submittedName>
        <fullName evidence="2">Transcriptional regulator</fullName>
    </submittedName>
</protein>
<dbReference type="Proteomes" id="UP000280819">
    <property type="component" value="Unassembled WGS sequence"/>
</dbReference>
<dbReference type="OrthoDB" id="5136203at2"/>